<dbReference type="EMBL" id="JAGEOJ010000011">
    <property type="protein sequence ID" value="MBO2450883.1"/>
    <property type="molecule type" value="Genomic_DNA"/>
</dbReference>
<dbReference type="SUPFAM" id="SSF55781">
    <property type="entry name" value="GAF domain-like"/>
    <property type="match status" value="1"/>
</dbReference>
<protein>
    <submittedName>
        <fullName evidence="2">GAF domain-containing protein</fullName>
    </submittedName>
</protein>
<reference evidence="2" key="1">
    <citation type="submission" date="2021-03" db="EMBL/GenBank/DDBJ databases">
        <authorList>
            <person name="Kanchanasin P."/>
            <person name="Saeng-In P."/>
            <person name="Phongsopitanun W."/>
            <person name="Yuki M."/>
            <person name="Kudo T."/>
            <person name="Ohkuma M."/>
            <person name="Tanasupawat S."/>
        </authorList>
    </citation>
    <scope>NUCLEOTIDE SEQUENCE</scope>
    <source>
        <strain evidence="2">GKU 128</strain>
    </source>
</reference>
<comment type="caution">
    <text evidence="2">The sequence shown here is derived from an EMBL/GenBank/DDBJ whole genome shotgun (WGS) entry which is preliminary data.</text>
</comment>
<dbReference type="InterPro" id="IPR003018">
    <property type="entry name" value="GAF"/>
</dbReference>
<sequence length="154" mass="15882">MDTAVRHSGAQRGNVQLLDPQAGGLQIAVQRGFEKAFLDFFRVVPADGDDASSACGRALSSGRAVRVPNVAASSVFAGTAGLGVMLEAGARACMSTPLTDRTGQVLGMLSVHYERPQAITVADQRLQSVIAERAAVLLTTATSGPDDELMPAAG</sequence>
<evidence type="ECO:0000313" key="2">
    <source>
        <dbReference type="EMBL" id="MBO2450883.1"/>
    </source>
</evidence>
<feature type="domain" description="GAF" evidence="1">
    <location>
        <begin position="2"/>
        <end position="136"/>
    </location>
</feature>
<dbReference type="Pfam" id="PF01590">
    <property type="entry name" value="GAF"/>
    <property type="match status" value="1"/>
</dbReference>
<accession>A0A939PEL7</accession>
<keyword evidence="3" id="KW-1185">Reference proteome</keyword>
<dbReference type="AlphaFoldDB" id="A0A939PEL7"/>
<dbReference type="Proteomes" id="UP000669179">
    <property type="component" value="Unassembled WGS sequence"/>
</dbReference>
<dbReference type="InterPro" id="IPR029016">
    <property type="entry name" value="GAF-like_dom_sf"/>
</dbReference>
<evidence type="ECO:0000259" key="1">
    <source>
        <dbReference type="Pfam" id="PF01590"/>
    </source>
</evidence>
<evidence type="ECO:0000313" key="3">
    <source>
        <dbReference type="Proteomes" id="UP000669179"/>
    </source>
</evidence>
<name>A0A939PEL7_9ACTN</name>
<proteinExistence type="predicted"/>
<organism evidence="2 3">
    <name type="scientific">Actinomadura barringtoniae</name>
    <dbReference type="NCBI Taxonomy" id="1427535"/>
    <lineage>
        <taxon>Bacteria</taxon>
        <taxon>Bacillati</taxon>
        <taxon>Actinomycetota</taxon>
        <taxon>Actinomycetes</taxon>
        <taxon>Streptosporangiales</taxon>
        <taxon>Thermomonosporaceae</taxon>
        <taxon>Actinomadura</taxon>
    </lineage>
</organism>
<dbReference type="Gene3D" id="3.30.450.40">
    <property type="match status" value="1"/>
</dbReference>
<gene>
    <name evidence="2" type="ORF">J4573_27565</name>
</gene>